<gene>
    <name evidence="1" type="primary">tc3a_519</name>
    <name evidence="1" type="ORF">AVEN_264599_1</name>
</gene>
<comment type="caution">
    <text evidence="1">The sequence shown here is derived from an EMBL/GenBank/DDBJ whole genome shotgun (WGS) entry which is preliminary data.</text>
</comment>
<organism evidence="1 2">
    <name type="scientific">Araneus ventricosus</name>
    <name type="common">Orbweaver spider</name>
    <name type="synonym">Epeira ventricosa</name>
    <dbReference type="NCBI Taxonomy" id="182803"/>
    <lineage>
        <taxon>Eukaryota</taxon>
        <taxon>Metazoa</taxon>
        <taxon>Ecdysozoa</taxon>
        <taxon>Arthropoda</taxon>
        <taxon>Chelicerata</taxon>
        <taxon>Arachnida</taxon>
        <taxon>Araneae</taxon>
        <taxon>Araneomorphae</taxon>
        <taxon>Entelegynae</taxon>
        <taxon>Araneoidea</taxon>
        <taxon>Araneidae</taxon>
        <taxon>Araneus</taxon>
    </lineage>
</organism>
<dbReference type="OrthoDB" id="6722168at2759"/>
<dbReference type="AlphaFoldDB" id="A0A4Y2FSN4"/>
<name>A0A4Y2FSN4_ARAVE</name>
<dbReference type="EMBL" id="BGPR01001028">
    <property type="protein sequence ID" value="GBM43379.1"/>
    <property type="molecule type" value="Genomic_DNA"/>
</dbReference>
<evidence type="ECO:0000313" key="2">
    <source>
        <dbReference type="Proteomes" id="UP000499080"/>
    </source>
</evidence>
<dbReference type="GO" id="GO:0003676">
    <property type="term" value="F:nucleic acid binding"/>
    <property type="evidence" value="ECO:0007669"/>
    <property type="project" value="InterPro"/>
</dbReference>
<reference evidence="1 2" key="1">
    <citation type="journal article" date="2019" name="Sci. Rep.">
        <title>Orb-weaving spider Araneus ventricosus genome elucidates the spidroin gene catalogue.</title>
        <authorList>
            <person name="Kono N."/>
            <person name="Nakamura H."/>
            <person name="Ohtoshi R."/>
            <person name="Moran D.A.P."/>
            <person name="Shinohara A."/>
            <person name="Yoshida Y."/>
            <person name="Fujiwara M."/>
            <person name="Mori M."/>
            <person name="Tomita M."/>
            <person name="Arakawa K."/>
        </authorList>
    </citation>
    <scope>NUCLEOTIDE SEQUENCE [LARGE SCALE GENOMIC DNA]</scope>
</reference>
<protein>
    <submittedName>
        <fullName evidence="1">Transposable element Tc3 transposase</fullName>
    </submittedName>
</protein>
<dbReference type="Proteomes" id="UP000499080">
    <property type="component" value="Unassembled WGS sequence"/>
</dbReference>
<dbReference type="InterPro" id="IPR036397">
    <property type="entry name" value="RNaseH_sf"/>
</dbReference>
<sequence length="127" mass="14183">MFGRQHGGGSLMVWREICFNVQIPVTFLSGRQKSENYQETLADNLFPSGEILGGTDWTFQHDKASVHASNSTSQCLRSYIVSVLNWPALSSDFHPIENVVGILTSSVYQNDKIYSLAEKLRVTVEDA</sequence>
<proteinExistence type="predicted"/>
<accession>A0A4Y2FSN4</accession>
<dbReference type="Gene3D" id="3.30.420.10">
    <property type="entry name" value="Ribonuclease H-like superfamily/Ribonuclease H"/>
    <property type="match status" value="1"/>
</dbReference>
<keyword evidence="2" id="KW-1185">Reference proteome</keyword>
<evidence type="ECO:0000313" key="1">
    <source>
        <dbReference type="EMBL" id="GBM43379.1"/>
    </source>
</evidence>